<feature type="compositionally biased region" description="Acidic residues" evidence="6">
    <location>
        <begin position="269"/>
        <end position="279"/>
    </location>
</feature>
<dbReference type="AlphaFoldDB" id="A0AA39Y2Z3"/>
<comment type="similarity">
    <text evidence="3">Belongs to the INP1 family.</text>
</comment>
<comment type="subcellular location">
    <subcellularLocation>
        <location evidence="2">Peroxisome membrane</location>
        <topology evidence="2">Peripheral membrane protein</topology>
    </subcellularLocation>
</comment>
<feature type="region of interest" description="Disordered" evidence="6">
    <location>
        <begin position="560"/>
        <end position="593"/>
    </location>
</feature>
<evidence type="ECO:0000256" key="3">
    <source>
        <dbReference type="ARBA" id="ARBA00010707"/>
    </source>
</evidence>
<feature type="compositionally biased region" description="Acidic residues" evidence="6">
    <location>
        <begin position="562"/>
        <end position="575"/>
    </location>
</feature>
<accession>A0AA39Y2Z3</accession>
<comment type="function">
    <text evidence="1">Required for peroxisome inheritance.</text>
</comment>
<feature type="region of interest" description="Disordered" evidence="6">
    <location>
        <begin position="1"/>
        <end position="21"/>
    </location>
</feature>
<dbReference type="Proteomes" id="UP001175001">
    <property type="component" value="Unassembled WGS sequence"/>
</dbReference>
<feature type="region of interest" description="Disordered" evidence="6">
    <location>
        <begin position="380"/>
        <end position="471"/>
    </location>
</feature>
<name>A0AA39Y2Z3_9PEZI</name>
<evidence type="ECO:0000313" key="7">
    <source>
        <dbReference type="EMBL" id="KAK0645059.1"/>
    </source>
</evidence>
<feature type="region of interest" description="Disordered" evidence="6">
    <location>
        <begin position="326"/>
        <end position="351"/>
    </location>
</feature>
<evidence type="ECO:0000256" key="4">
    <source>
        <dbReference type="ARBA" id="ARBA00021397"/>
    </source>
</evidence>
<dbReference type="InterPro" id="IPR024758">
    <property type="entry name" value="Inp1"/>
</dbReference>
<feature type="compositionally biased region" description="Polar residues" evidence="6">
    <location>
        <begin position="230"/>
        <end position="250"/>
    </location>
</feature>
<reference evidence="7" key="1">
    <citation type="submission" date="2023-06" db="EMBL/GenBank/DDBJ databases">
        <title>Multi-omics analyses reveal the molecular pathogenesis toolkit of Lasiodiplodia hormozganensis, a cross-kingdom pathogen.</title>
        <authorList>
            <person name="Felix C."/>
            <person name="Meneses R."/>
            <person name="Goncalves M.F.M."/>
            <person name="Tilleman L."/>
            <person name="Duarte A.S."/>
            <person name="Jorrin-Novo J.V."/>
            <person name="Van De Peer Y."/>
            <person name="Deforce D."/>
            <person name="Van Nieuwerburgh F."/>
            <person name="Esteves A.C."/>
            <person name="Alves A."/>
        </authorList>
    </citation>
    <scope>NUCLEOTIDE SEQUENCE</scope>
    <source>
        <strain evidence="7">CBS 339.90</strain>
    </source>
</reference>
<feature type="compositionally biased region" description="Low complexity" evidence="6">
    <location>
        <begin position="340"/>
        <end position="351"/>
    </location>
</feature>
<feature type="compositionally biased region" description="Basic residues" evidence="6">
    <location>
        <begin position="202"/>
        <end position="215"/>
    </location>
</feature>
<keyword evidence="5" id="KW-0472">Membrane</keyword>
<dbReference type="EMBL" id="JAUJDW010000059">
    <property type="protein sequence ID" value="KAK0645059.1"/>
    <property type="molecule type" value="Genomic_DNA"/>
</dbReference>
<proteinExistence type="inferred from homology"/>
<evidence type="ECO:0000313" key="8">
    <source>
        <dbReference type="Proteomes" id="UP001175001"/>
    </source>
</evidence>
<keyword evidence="8" id="KW-1185">Reference proteome</keyword>
<protein>
    <recommendedName>
        <fullName evidence="4">Inheritance of peroxisomes protein 1</fullName>
    </recommendedName>
</protein>
<dbReference type="GO" id="GO:0045033">
    <property type="term" value="P:peroxisome inheritance"/>
    <property type="evidence" value="ECO:0007669"/>
    <property type="project" value="InterPro"/>
</dbReference>
<feature type="compositionally biased region" description="Basic and acidic residues" evidence="6">
    <location>
        <begin position="583"/>
        <end position="593"/>
    </location>
</feature>
<evidence type="ECO:0000256" key="5">
    <source>
        <dbReference type="ARBA" id="ARBA00023136"/>
    </source>
</evidence>
<gene>
    <name evidence="7" type="ORF">DIS24_g8297</name>
</gene>
<evidence type="ECO:0000256" key="1">
    <source>
        <dbReference type="ARBA" id="ARBA00003594"/>
    </source>
</evidence>
<evidence type="ECO:0000256" key="6">
    <source>
        <dbReference type="SAM" id="MobiDB-lite"/>
    </source>
</evidence>
<evidence type="ECO:0000256" key="2">
    <source>
        <dbReference type="ARBA" id="ARBA00004421"/>
    </source>
</evidence>
<comment type="caution">
    <text evidence="7">The sequence shown here is derived from an EMBL/GenBank/DDBJ whole genome shotgun (WGS) entry which is preliminary data.</text>
</comment>
<feature type="region of interest" description="Disordered" evidence="6">
    <location>
        <begin position="197"/>
        <end position="308"/>
    </location>
</feature>
<feature type="compositionally biased region" description="Low complexity" evidence="6">
    <location>
        <begin position="256"/>
        <end position="268"/>
    </location>
</feature>
<feature type="compositionally biased region" description="Basic and acidic residues" evidence="6">
    <location>
        <begin position="216"/>
        <end position="228"/>
    </location>
</feature>
<sequence>MSSPPAPSTTTPAQPTVKHGVRRSFTLPTRLAGSSPAAQSPGSADGVEILFNHSFAKILLFTTASSLSRPSSSASNRTVLGDNGHADTIPWISPTESTVAAGPIRIYRVPGSVAFLHSGSLLHAILPKSQCWCVDGVSKFAMRIPRPNSYYRIELPGEGAENLAKVEEFKAVMEKVLLYEKTVCPFTRGFHVEIPEVPATPPRKKRPVTPGRAKKWKLDGIWKPEDGQRPVSQGTERSFTSETSTISASSDPYRRSSVFSTSSISSSIVEDETPSEDGSSESSAQRRPPLKANTRPGEGSRSVTAPVGLRLRSASSSMLRSASSSSLGVSAEESSDVHSDAASISSAADSTADSFYSVNNESHLRQQHSRQASMYFDAASMGRESPPSQSVDGASEYNTDSSPGRRHKREISELTITGRTHLSEDERSPFTPSPRADERPTSAPPTPTLTSDSDSAVDLSYPDIDPPPENIRLRRLTSTSHLRAFSPMPHPANLFTPPAQAHPKKEYRTAIMQKTMGMLIGPPAHLVALMLRIAARIATGVFTPDSWRLRRGKKIPGAWQWSEDEADEWDDEDDYGIPLGNYRRRETDASDVD</sequence>
<dbReference type="GO" id="GO:0005780">
    <property type="term" value="C:extrinsic component of intraperoxisomal membrane"/>
    <property type="evidence" value="ECO:0007669"/>
    <property type="project" value="InterPro"/>
</dbReference>
<organism evidence="7 8">
    <name type="scientific">Lasiodiplodia hormozganensis</name>
    <dbReference type="NCBI Taxonomy" id="869390"/>
    <lineage>
        <taxon>Eukaryota</taxon>
        <taxon>Fungi</taxon>
        <taxon>Dikarya</taxon>
        <taxon>Ascomycota</taxon>
        <taxon>Pezizomycotina</taxon>
        <taxon>Dothideomycetes</taxon>
        <taxon>Dothideomycetes incertae sedis</taxon>
        <taxon>Botryosphaeriales</taxon>
        <taxon>Botryosphaeriaceae</taxon>
        <taxon>Lasiodiplodia</taxon>
    </lineage>
</organism>
<feature type="compositionally biased region" description="Polar residues" evidence="6">
    <location>
        <begin position="386"/>
        <end position="402"/>
    </location>
</feature>
<dbReference type="Pfam" id="PF12634">
    <property type="entry name" value="Inp1"/>
    <property type="match status" value="1"/>
</dbReference>